<accession>A0ABQ2PI73</accession>
<dbReference type="RefSeq" id="WP_188689364.1">
    <property type="nucleotide sequence ID" value="NZ_BMLY01000001.1"/>
</dbReference>
<reference evidence="9" key="1">
    <citation type="journal article" date="2019" name="Int. J. Syst. Evol. Microbiol.">
        <title>The Global Catalogue of Microorganisms (GCM) 10K type strain sequencing project: providing services to taxonomists for standard genome sequencing and annotation.</title>
        <authorList>
            <consortium name="The Broad Institute Genomics Platform"/>
            <consortium name="The Broad Institute Genome Sequencing Center for Infectious Disease"/>
            <person name="Wu L."/>
            <person name="Ma J."/>
        </authorList>
    </citation>
    <scope>NUCLEOTIDE SEQUENCE [LARGE SCALE GENOMIC DNA]</scope>
    <source>
        <strain evidence="9">CGMCC 1.8860</strain>
    </source>
</reference>
<sequence length="589" mass="64922">MRAVAFCNNDIVWLAWRYDQKIPGCLGFAIYRIDVATGQQTPLPAMATFNGQDATKDRTTLDDPVQKFSWKDVYATAAGRGKAWQYKIVPMGGQPGALQPLPDAHFPALTTNTVTLSADYGQVSVYFNRGILATQSTADKLGATADTAPSLVALTKALYTIDDPLRNDLAGQMIEALTVLPDAAQQGNRSLYCAFYEFDDPQVIGELKKLGSKLHLVLSNMPDKDSNDTYAPQRQEIKDAGAQVRDRFMKSNHIGHNKFQVLLEDTTPTHALFGSTNVTAHGLCAQTNNTVIIHHPDVARAYKNYWDQLYGDTLTEGTVTAQQAPALRQWCQQQGSASHGQPIGLDKGSLEVWFSPNTPHARASSPGPDEVRPPDLDIVFKLISEATQAVLFLVFEPGYPSIVDAVGAALKANPALFVRGAVTDPYAAAQFKQDVTGDGQKVVRLKNSDTPPDEDFRVIHTRGVNKADKFGQWAQELNQAGHAVVHDKIVVIDPFSDNCVVITGSHNCGYKASYDNDENLNIIRGHREAAQAFAVHCLDVYDHYSWRYWLEKDPANAWHFLAANADWQDNYVSADKIKSAELKFWLGEQ</sequence>
<name>A0ABQ2PI73_9NEIS</name>
<keyword evidence="4" id="KW-0378">Hydrolase</keyword>
<dbReference type="InterPro" id="IPR051406">
    <property type="entry name" value="PLD_domain"/>
</dbReference>
<evidence type="ECO:0000256" key="4">
    <source>
        <dbReference type="ARBA" id="ARBA00022801"/>
    </source>
</evidence>
<feature type="domain" description="Phospholipase D-like" evidence="7">
    <location>
        <begin position="189"/>
        <end position="309"/>
    </location>
</feature>
<dbReference type="EMBL" id="BMLY01000001">
    <property type="protein sequence ID" value="GGP25076.1"/>
    <property type="molecule type" value="Genomic_DNA"/>
</dbReference>
<evidence type="ECO:0000256" key="5">
    <source>
        <dbReference type="ARBA" id="ARBA00022963"/>
    </source>
</evidence>
<keyword evidence="6" id="KW-0443">Lipid metabolism</keyword>
<dbReference type="InterPro" id="IPR025202">
    <property type="entry name" value="PLD-like_dom"/>
</dbReference>
<dbReference type="Proteomes" id="UP000621859">
    <property type="component" value="Unassembled WGS sequence"/>
</dbReference>
<dbReference type="PANTHER" id="PTHR43856">
    <property type="entry name" value="CARDIOLIPIN HYDROLASE"/>
    <property type="match status" value="1"/>
</dbReference>
<comment type="caution">
    <text evidence="8">The sequence shown here is derived from an EMBL/GenBank/DDBJ whole genome shotgun (WGS) entry which is preliminary data.</text>
</comment>
<dbReference type="Pfam" id="PF13091">
    <property type="entry name" value="PLDc_2"/>
    <property type="match status" value="2"/>
</dbReference>
<feature type="domain" description="Phospholipase D-like" evidence="7">
    <location>
        <begin position="479"/>
        <end position="533"/>
    </location>
</feature>
<evidence type="ECO:0000256" key="2">
    <source>
        <dbReference type="ARBA" id="ARBA00008664"/>
    </source>
</evidence>
<keyword evidence="9" id="KW-1185">Reference proteome</keyword>
<keyword evidence="5" id="KW-0442">Lipid degradation</keyword>
<evidence type="ECO:0000259" key="7">
    <source>
        <dbReference type="Pfam" id="PF13091"/>
    </source>
</evidence>
<evidence type="ECO:0000256" key="1">
    <source>
        <dbReference type="ARBA" id="ARBA00000798"/>
    </source>
</evidence>
<organism evidence="8 9">
    <name type="scientific">Silvimonas amylolytica</name>
    <dbReference type="NCBI Taxonomy" id="449663"/>
    <lineage>
        <taxon>Bacteria</taxon>
        <taxon>Pseudomonadati</taxon>
        <taxon>Pseudomonadota</taxon>
        <taxon>Betaproteobacteria</taxon>
        <taxon>Neisseriales</taxon>
        <taxon>Chitinibacteraceae</taxon>
        <taxon>Silvimonas</taxon>
    </lineage>
</organism>
<evidence type="ECO:0000313" key="9">
    <source>
        <dbReference type="Proteomes" id="UP000621859"/>
    </source>
</evidence>
<evidence type="ECO:0000313" key="8">
    <source>
        <dbReference type="EMBL" id="GGP25076.1"/>
    </source>
</evidence>
<evidence type="ECO:0000256" key="6">
    <source>
        <dbReference type="ARBA" id="ARBA00023098"/>
    </source>
</evidence>
<dbReference type="PANTHER" id="PTHR43856:SF1">
    <property type="entry name" value="MITOCHONDRIAL CARDIOLIPIN HYDROLASE"/>
    <property type="match status" value="1"/>
</dbReference>
<dbReference type="EC" id="3.1.4.4" evidence="3"/>
<dbReference type="SUPFAM" id="SSF56024">
    <property type="entry name" value="Phospholipase D/nuclease"/>
    <property type="match status" value="2"/>
</dbReference>
<comment type="catalytic activity">
    <reaction evidence="1">
        <text>a 1,2-diacyl-sn-glycero-3-phosphocholine + H2O = a 1,2-diacyl-sn-glycero-3-phosphate + choline + H(+)</text>
        <dbReference type="Rhea" id="RHEA:14445"/>
        <dbReference type="ChEBI" id="CHEBI:15354"/>
        <dbReference type="ChEBI" id="CHEBI:15377"/>
        <dbReference type="ChEBI" id="CHEBI:15378"/>
        <dbReference type="ChEBI" id="CHEBI:57643"/>
        <dbReference type="ChEBI" id="CHEBI:58608"/>
        <dbReference type="EC" id="3.1.4.4"/>
    </reaction>
</comment>
<comment type="similarity">
    <text evidence="2">Belongs to the phospholipase D family.</text>
</comment>
<gene>
    <name evidence="8" type="ORF">GCM10010971_08950</name>
</gene>
<proteinExistence type="inferred from homology"/>
<evidence type="ECO:0000256" key="3">
    <source>
        <dbReference type="ARBA" id="ARBA00012027"/>
    </source>
</evidence>
<protein>
    <recommendedName>
        <fullName evidence="3">phospholipase D</fullName>
        <ecNumber evidence="3">3.1.4.4</ecNumber>
    </recommendedName>
</protein>
<dbReference type="Gene3D" id="3.30.870.10">
    <property type="entry name" value="Endonuclease Chain A"/>
    <property type="match status" value="2"/>
</dbReference>